<proteinExistence type="predicted"/>
<dbReference type="EMBL" id="DRXE01000087">
    <property type="protein sequence ID" value="HHM67580.1"/>
    <property type="molecule type" value="Genomic_DNA"/>
</dbReference>
<accession>A0A7C5RDV4</accession>
<protein>
    <submittedName>
        <fullName evidence="1">Uncharacterized protein</fullName>
    </submittedName>
</protein>
<name>A0A7C5RDV4_9DEIN</name>
<reference evidence="1" key="1">
    <citation type="journal article" date="2020" name="mSystems">
        <title>Genome- and Community-Level Interaction Insights into Carbon Utilization and Element Cycling Functions of Hydrothermarchaeota in Hydrothermal Sediment.</title>
        <authorList>
            <person name="Zhou Z."/>
            <person name="Liu Y."/>
            <person name="Xu W."/>
            <person name="Pan J."/>
            <person name="Luo Z.H."/>
            <person name="Li M."/>
        </authorList>
    </citation>
    <scope>NUCLEOTIDE SEQUENCE [LARGE SCALE GENOMIC DNA]</scope>
    <source>
        <strain evidence="1">SpSt-1071</strain>
    </source>
</reference>
<dbReference type="AlphaFoldDB" id="A0A7C5RDV4"/>
<sequence>MLTILVIADSDAAGADRLIRASELARRYWSEGYGLEGVPWPDAEALRAWATILPDMGDLSTRAAATDLDFSDPFFQNGPRAFCYYAKQRTGDVMTEVFFEASPVTAETAAYGIRTLVRVRRP</sequence>
<evidence type="ECO:0000313" key="1">
    <source>
        <dbReference type="EMBL" id="HHM67580.1"/>
    </source>
</evidence>
<comment type="caution">
    <text evidence="1">The sequence shown here is derived from an EMBL/GenBank/DDBJ whole genome shotgun (WGS) entry which is preliminary data.</text>
</comment>
<organism evidence="1">
    <name type="scientific">Thermus caliditerrae</name>
    <dbReference type="NCBI Taxonomy" id="1330700"/>
    <lineage>
        <taxon>Bacteria</taxon>
        <taxon>Thermotogati</taxon>
        <taxon>Deinococcota</taxon>
        <taxon>Deinococci</taxon>
        <taxon>Thermales</taxon>
        <taxon>Thermaceae</taxon>
        <taxon>Thermus</taxon>
    </lineage>
</organism>
<gene>
    <name evidence="1" type="ORF">ENM28_02470</name>
</gene>